<dbReference type="GeneID" id="72187538"/>
<evidence type="ECO:0000313" key="2">
    <source>
        <dbReference type="EMBL" id="UPV76452.1"/>
    </source>
</evidence>
<keyword evidence="3" id="KW-1185">Reference proteome</keyword>
<protein>
    <recommendedName>
        <fullName evidence="1">DUF7344 domain-containing protein</fullName>
    </recommendedName>
</protein>
<dbReference type="AlphaFoldDB" id="A0A8U0HZ60"/>
<sequence>MSDDSDSVDRSMSLLASKERREVIGYFDRNDVESATIEVLTDHLEGTKVETDGGTPSTRAAKAKLHHVHLPKLEAHGVVEYDARSGEVRYRPDERVEAILEFTSEL</sequence>
<dbReference type="EMBL" id="CP096660">
    <property type="protein sequence ID" value="UPV76452.1"/>
    <property type="molecule type" value="Genomic_DNA"/>
</dbReference>
<proteinExistence type="predicted"/>
<accession>A0A8U0HZ60</accession>
<dbReference type="Proteomes" id="UP000830729">
    <property type="component" value="Plasmid unnamed1"/>
</dbReference>
<geneLocation type="plasmid" evidence="2 3">
    <name>unnamed1</name>
</geneLocation>
<dbReference type="Gene3D" id="1.10.10.10">
    <property type="entry name" value="Winged helix-like DNA-binding domain superfamily/Winged helix DNA-binding domain"/>
    <property type="match status" value="1"/>
</dbReference>
<dbReference type="KEGG" id="halx:M0R89_20025"/>
<feature type="domain" description="DUF7344" evidence="1">
    <location>
        <begin position="13"/>
        <end position="89"/>
    </location>
</feature>
<dbReference type="RefSeq" id="WP_248652485.1">
    <property type="nucleotide sequence ID" value="NZ_CP096660.1"/>
</dbReference>
<dbReference type="InterPro" id="IPR055768">
    <property type="entry name" value="DUF7344"/>
</dbReference>
<gene>
    <name evidence="2" type="ORF">M0R89_20025</name>
</gene>
<organism evidence="2 3">
    <name type="scientific">Halorussus limi</name>
    <dbReference type="NCBI Taxonomy" id="2938695"/>
    <lineage>
        <taxon>Archaea</taxon>
        <taxon>Methanobacteriati</taxon>
        <taxon>Methanobacteriota</taxon>
        <taxon>Stenosarchaea group</taxon>
        <taxon>Halobacteria</taxon>
        <taxon>Halobacteriales</taxon>
        <taxon>Haladaptataceae</taxon>
        <taxon>Halorussus</taxon>
    </lineage>
</organism>
<evidence type="ECO:0000259" key="1">
    <source>
        <dbReference type="Pfam" id="PF24035"/>
    </source>
</evidence>
<evidence type="ECO:0000313" key="3">
    <source>
        <dbReference type="Proteomes" id="UP000830729"/>
    </source>
</evidence>
<keyword evidence="2" id="KW-0614">Plasmid</keyword>
<reference evidence="2 3" key="1">
    <citation type="submission" date="2022-04" db="EMBL/GenBank/DDBJ databases">
        <title>Diverse halophilic archaea isolated from saline environments.</title>
        <authorList>
            <person name="Cui H.-L."/>
        </authorList>
    </citation>
    <scope>NUCLEOTIDE SEQUENCE [LARGE SCALE GENOMIC DNA]</scope>
    <source>
        <strain evidence="2 3">XZYJT49</strain>
        <plasmid evidence="2 3">unnamed1</plasmid>
    </source>
</reference>
<name>A0A8U0HZ60_9EURY</name>
<dbReference type="Pfam" id="PF24035">
    <property type="entry name" value="DUF7344"/>
    <property type="match status" value="1"/>
</dbReference>
<dbReference type="InterPro" id="IPR036388">
    <property type="entry name" value="WH-like_DNA-bd_sf"/>
</dbReference>